<dbReference type="EMBL" id="CAACVJ010000412">
    <property type="protein sequence ID" value="VEP16597.1"/>
    <property type="molecule type" value="Genomic_DNA"/>
</dbReference>
<evidence type="ECO:0000256" key="1">
    <source>
        <dbReference type="SAM" id="Phobius"/>
    </source>
</evidence>
<keyword evidence="1" id="KW-0812">Transmembrane</keyword>
<dbReference type="AlphaFoldDB" id="A0A563VYZ2"/>
<feature type="transmembrane region" description="Helical" evidence="1">
    <location>
        <begin position="6"/>
        <end position="29"/>
    </location>
</feature>
<keyword evidence="1" id="KW-0472">Membrane</keyword>
<organism evidence="2 3">
    <name type="scientific">Hyella patelloides LEGE 07179</name>
    <dbReference type="NCBI Taxonomy" id="945734"/>
    <lineage>
        <taxon>Bacteria</taxon>
        <taxon>Bacillati</taxon>
        <taxon>Cyanobacteriota</taxon>
        <taxon>Cyanophyceae</taxon>
        <taxon>Pleurocapsales</taxon>
        <taxon>Hyellaceae</taxon>
        <taxon>Hyella</taxon>
    </lineage>
</organism>
<evidence type="ECO:0000313" key="2">
    <source>
        <dbReference type="EMBL" id="VEP16597.1"/>
    </source>
</evidence>
<evidence type="ECO:0000313" key="3">
    <source>
        <dbReference type="Proteomes" id="UP000320055"/>
    </source>
</evidence>
<accession>A0A563VYZ2</accession>
<sequence length="82" mass="9599">MFLIAFRIVMLLAFAYLFGLLVAWLFSLFNTDDGGDDFRRDDPDTPKPPFPGKTLEQNKSKKRLVEVDESYYLEEFDLSKKQ</sequence>
<name>A0A563VYZ2_9CYAN</name>
<dbReference type="Proteomes" id="UP000320055">
    <property type="component" value="Unassembled WGS sequence"/>
</dbReference>
<protein>
    <submittedName>
        <fullName evidence="2">Uncharacterized protein</fullName>
    </submittedName>
</protein>
<keyword evidence="1" id="KW-1133">Transmembrane helix</keyword>
<keyword evidence="3" id="KW-1185">Reference proteome</keyword>
<reference evidence="2 3" key="1">
    <citation type="submission" date="2019-01" db="EMBL/GenBank/DDBJ databases">
        <authorList>
            <person name="Brito A."/>
        </authorList>
    </citation>
    <scope>NUCLEOTIDE SEQUENCE [LARGE SCALE GENOMIC DNA]</scope>
    <source>
        <strain evidence="2">1</strain>
    </source>
</reference>
<dbReference type="OrthoDB" id="583491at2"/>
<proteinExistence type="predicted"/>
<gene>
    <name evidence="2" type="ORF">H1P_470010</name>
</gene>